<sequence>MVRQLLLALCALCLERGAALHARIPSKRSGQPPTKRSASAIEGAAAKSAYAVAKETQVPATAPPGLLACRETPITKATIDNVYGYGGDDEVVQPDRRPIVVLHGLLGSKRNFRSWAAQLSRALAHKRRIFCLDLRAHGDSFGGAAGMAYEAMAEDVERTLDGLGLEDCAVLGHSMGGKVAMRLALRDPARVRELCVLDIAPTTYSTVDCASWRQNRELIDALYGLPLAELADKRAADEKLAAAVADPALRGFALTNLVETPDGLRWGCDLEAIVAHLDAIASWEPAAGAFPGDALFLKGSKSRYVRSCHIPEITANFPTFTLQTVRDAGHWLHAEQPQRTLDYAAAYFDRDRYDLWYFVGQQHTHWPSSSVVPHEDPTLLFANAGMNQYKSIFLGARAAPKTETGDSG</sequence>
<organism evidence="6 7">
    <name type="scientific">Aureococcus anophagefferens</name>
    <name type="common">Harmful bloom alga</name>
    <dbReference type="NCBI Taxonomy" id="44056"/>
    <lineage>
        <taxon>Eukaryota</taxon>
        <taxon>Sar</taxon>
        <taxon>Stramenopiles</taxon>
        <taxon>Ochrophyta</taxon>
        <taxon>Pelagophyceae</taxon>
        <taxon>Pelagomonadales</taxon>
        <taxon>Pelagomonadaceae</taxon>
        <taxon>Aureococcus</taxon>
    </lineage>
</organism>
<dbReference type="GO" id="GO:0016787">
    <property type="term" value="F:hydrolase activity"/>
    <property type="evidence" value="ECO:0007669"/>
    <property type="project" value="UniProtKB-KW"/>
</dbReference>
<dbReference type="InterPro" id="IPR045864">
    <property type="entry name" value="aa-tRNA-synth_II/BPL/LPL"/>
</dbReference>
<dbReference type="SUPFAM" id="SSF55681">
    <property type="entry name" value="Class II aaRS and biotin synthetases"/>
    <property type="match status" value="1"/>
</dbReference>
<keyword evidence="2 6" id="KW-0378">Hydrolase</keyword>
<evidence type="ECO:0000256" key="3">
    <source>
        <dbReference type="SAM" id="SignalP"/>
    </source>
</evidence>
<dbReference type="PANTHER" id="PTHR46118">
    <property type="entry name" value="PROTEIN ABHD11"/>
    <property type="match status" value="1"/>
</dbReference>
<dbReference type="EMBL" id="JBBJCI010000040">
    <property type="protein sequence ID" value="KAK7249599.1"/>
    <property type="molecule type" value="Genomic_DNA"/>
</dbReference>
<reference evidence="6 7" key="1">
    <citation type="submission" date="2024-03" db="EMBL/GenBank/DDBJ databases">
        <title>Aureococcus anophagefferens CCMP1851 and Kratosvirus quantuckense: Draft genome of a second virus-susceptible host strain in the model system.</title>
        <authorList>
            <person name="Chase E."/>
            <person name="Truchon A.R."/>
            <person name="Schepens W."/>
            <person name="Wilhelm S.W."/>
        </authorList>
    </citation>
    <scope>NUCLEOTIDE SEQUENCE [LARGE SCALE GENOMIC DNA]</scope>
    <source>
        <strain evidence="6 7">CCMP1851</strain>
    </source>
</reference>
<evidence type="ECO:0000259" key="5">
    <source>
        <dbReference type="Pfam" id="PF01411"/>
    </source>
</evidence>
<feature type="chain" id="PRO_5045869634" evidence="3">
    <location>
        <begin position="20"/>
        <end position="408"/>
    </location>
</feature>
<evidence type="ECO:0000313" key="7">
    <source>
        <dbReference type="Proteomes" id="UP001363151"/>
    </source>
</evidence>
<feature type="signal peptide" evidence="3">
    <location>
        <begin position="1"/>
        <end position="19"/>
    </location>
</feature>
<evidence type="ECO:0000313" key="6">
    <source>
        <dbReference type="EMBL" id="KAK7249599.1"/>
    </source>
</evidence>
<feature type="domain" description="AB hydrolase-1" evidence="4">
    <location>
        <begin position="98"/>
        <end position="224"/>
    </location>
</feature>
<keyword evidence="3" id="KW-0732">Signal</keyword>
<evidence type="ECO:0000256" key="1">
    <source>
        <dbReference type="ARBA" id="ARBA00008645"/>
    </source>
</evidence>
<comment type="caution">
    <text evidence="6">The sequence shown here is derived from an EMBL/GenBank/DDBJ whole genome shotgun (WGS) entry which is preliminary data.</text>
</comment>
<proteinExistence type="inferred from homology"/>
<evidence type="ECO:0000259" key="4">
    <source>
        <dbReference type="Pfam" id="PF00561"/>
    </source>
</evidence>
<keyword evidence="7" id="KW-1185">Reference proteome</keyword>
<dbReference type="InterPro" id="IPR018164">
    <property type="entry name" value="Ala-tRNA-synth_IIc_N"/>
</dbReference>
<dbReference type="InterPro" id="IPR000073">
    <property type="entry name" value="AB_hydrolase_1"/>
</dbReference>
<protein>
    <submittedName>
        <fullName evidence="6">Hydrolase</fullName>
    </submittedName>
</protein>
<comment type="similarity">
    <text evidence="1">Belongs to the AB hydrolase superfamily.</text>
</comment>
<feature type="domain" description="Alanyl-tRNA synthetase class IIc N-terminal" evidence="5">
    <location>
        <begin position="355"/>
        <end position="402"/>
    </location>
</feature>
<dbReference type="Pfam" id="PF01411">
    <property type="entry name" value="tRNA-synt_2c"/>
    <property type="match status" value="1"/>
</dbReference>
<dbReference type="PANTHER" id="PTHR46118:SF4">
    <property type="entry name" value="PROTEIN ABHD11"/>
    <property type="match status" value="1"/>
</dbReference>
<evidence type="ECO:0000256" key="2">
    <source>
        <dbReference type="ARBA" id="ARBA00022801"/>
    </source>
</evidence>
<dbReference type="Proteomes" id="UP001363151">
    <property type="component" value="Unassembled WGS sequence"/>
</dbReference>
<dbReference type="SUPFAM" id="SSF53474">
    <property type="entry name" value="alpha/beta-Hydrolases"/>
    <property type="match status" value="1"/>
</dbReference>
<dbReference type="InterPro" id="IPR029058">
    <property type="entry name" value="AB_hydrolase_fold"/>
</dbReference>
<dbReference type="Gene3D" id="3.40.50.1820">
    <property type="entry name" value="alpha/beta hydrolase"/>
    <property type="match status" value="1"/>
</dbReference>
<dbReference type="Pfam" id="PF00561">
    <property type="entry name" value="Abhydrolase_1"/>
    <property type="match status" value="1"/>
</dbReference>
<accession>A0ABR1G9E9</accession>
<dbReference type="Gene3D" id="3.30.930.10">
    <property type="entry name" value="Bira Bifunctional Protein, Domain 2"/>
    <property type="match status" value="1"/>
</dbReference>
<gene>
    <name evidence="6" type="ORF">SO694_00004053</name>
</gene>
<name>A0ABR1G9E9_AURAN</name>